<reference evidence="9 10" key="1">
    <citation type="submission" date="2018-10" db="EMBL/GenBank/DDBJ databases">
        <title>Complete genome sequence of Malassezia restricta CBS 7877.</title>
        <authorList>
            <person name="Morand S.C."/>
            <person name="Bertignac M."/>
            <person name="Iltis A."/>
            <person name="Kolder I."/>
            <person name="Pirovano W."/>
            <person name="Jourdain R."/>
            <person name="Clavaud C."/>
        </authorList>
    </citation>
    <scope>NUCLEOTIDE SEQUENCE [LARGE SCALE GENOMIC DNA]</scope>
    <source>
        <strain evidence="9 10">CBS 7877</strain>
    </source>
</reference>
<dbReference type="PROSITE" id="PS50090">
    <property type="entry name" value="MYB_LIKE"/>
    <property type="match status" value="1"/>
</dbReference>
<feature type="domain" description="Myb-like" evidence="6">
    <location>
        <begin position="518"/>
        <end position="557"/>
    </location>
</feature>
<dbReference type="InterPro" id="IPR017930">
    <property type="entry name" value="Myb_dom"/>
</dbReference>
<keyword evidence="10" id="KW-1185">Reference proteome</keyword>
<dbReference type="Gene3D" id="1.10.10.60">
    <property type="entry name" value="Homeodomain-like"/>
    <property type="match status" value="1"/>
</dbReference>
<proteinExistence type="predicted"/>
<feature type="domain" description="HTH myb-type" evidence="8">
    <location>
        <begin position="518"/>
        <end position="565"/>
    </location>
</feature>
<evidence type="ECO:0000313" key="10">
    <source>
        <dbReference type="Proteomes" id="UP000269793"/>
    </source>
</evidence>
<dbReference type="PANTHER" id="PTHR46380:SF2">
    <property type="entry name" value="CYCLIN-D-BINDING MYB-LIKE TRANSCRIPTION FACTOR 1"/>
    <property type="match status" value="1"/>
</dbReference>
<dbReference type="InterPro" id="IPR001005">
    <property type="entry name" value="SANT/Myb"/>
</dbReference>
<dbReference type="VEuPathDB" id="FungiDB:DNF11_3662"/>
<dbReference type="InterPro" id="IPR017884">
    <property type="entry name" value="SANT_dom"/>
</dbReference>
<dbReference type="STRING" id="425264.A0A3G2SB15"/>
<feature type="compositionally biased region" description="Low complexity" evidence="5">
    <location>
        <begin position="21"/>
        <end position="45"/>
    </location>
</feature>
<evidence type="ECO:0000256" key="1">
    <source>
        <dbReference type="ARBA" id="ARBA00004123"/>
    </source>
</evidence>
<dbReference type="AlphaFoldDB" id="A0A3G2SB15"/>
<comment type="subcellular location">
    <subcellularLocation>
        <location evidence="1">Nucleus</location>
    </subcellularLocation>
</comment>
<feature type="coiled-coil region" evidence="4">
    <location>
        <begin position="246"/>
        <end position="280"/>
    </location>
</feature>
<dbReference type="PANTHER" id="PTHR46380">
    <property type="entry name" value="CYCLIN-D-BINDING MYB-LIKE TRANSCRIPTION FACTOR 1"/>
    <property type="match status" value="1"/>
</dbReference>
<keyword evidence="4" id="KW-0175">Coiled coil</keyword>
<evidence type="ECO:0000256" key="5">
    <source>
        <dbReference type="SAM" id="MobiDB-lite"/>
    </source>
</evidence>
<evidence type="ECO:0000256" key="3">
    <source>
        <dbReference type="ARBA" id="ARBA00023242"/>
    </source>
</evidence>
<evidence type="ECO:0000313" key="9">
    <source>
        <dbReference type="EMBL" id="AYO44612.1"/>
    </source>
</evidence>
<feature type="compositionally biased region" description="Basic and acidic residues" evidence="5">
    <location>
        <begin position="1"/>
        <end position="15"/>
    </location>
</feature>
<evidence type="ECO:0000259" key="8">
    <source>
        <dbReference type="PROSITE" id="PS51294"/>
    </source>
</evidence>
<sequence length="652" mass="72173">MVAEPSRADHDRPDMMHLLPASSTASSSSSDSRAAMAHTDTASEPTSPPSPRTPSPILGSRHAAHTYSEADGHLTFPQVGVGLGTMEQEMNMLMDLENLDHDDDACDVGRANVADVMAELERLGYAPPAADHEALPLASDDAQTRDARLADLVWQLGRRVQKHEQAREHLLHRLRVTRLASLSLFSSLRISYSHMLQAERDIKARLEVELSGSKIQSKMLSDMVSRASIAQEADDDDVRRTPDTERSKLLADKRYLRQRVKDAEAQVARLEKELRDLRPMLLRATIEDEAPDSTPRSKLPQRPRRREAVMGDATAEHLILATRMLRTLRHAAPHGPDTSPSKSLTSTPRRPRETYPPTTPQHRRDELTSPEAPASTRSMPSSTYSSGIDDLLHAAQSLSSHYHQPDMSPTRPTPWHRRVSHDELPLSAPVLGSPKRRRVLSMDVDETPSVSALDVLANQAVSEQHPPSPTTPRRYYDHASYPYMPSGSTSLPSSTRTTPSKPKSMGGQSPEKRLPYVRWSTDEDIKLRRAIKEHGQRWEYVARAVGTRSYHQCRQRYLLMRRKEAAANGLTSPSKSQAGSARPSSLAPPPASRDDKSPSSSSDTEALPPPTASSSSTALETAHLFHAQHHHHPPPHVALPPPLSMPQQALHS</sequence>
<evidence type="ECO:0000259" key="7">
    <source>
        <dbReference type="PROSITE" id="PS51293"/>
    </source>
</evidence>
<feature type="region of interest" description="Disordered" evidence="5">
    <location>
        <begin position="1"/>
        <end position="59"/>
    </location>
</feature>
<feature type="region of interest" description="Disordered" evidence="5">
    <location>
        <begin position="568"/>
        <end position="652"/>
    </location>
</feature>
<gene>
    <name evidence="9" type="ORF">DNF11_3662</name>
</gene>
<keyword evidence="3" id="KW-0539">Nucleus</keyword>
<accession>A0A3G2SB15</accession>
<evidence type="ECO:0000256" key="4">
    <source>
        <dbReference type="SAM" id="Coils"/>
    </source>
</evidence>
<dbReference type="OrthoDB" id="2143914at2759"/>
<dbReference type="InterPro" id="IPR051651">
    <property type="entry name" value="DMTF1_DNA-bind_reg"/>
</dbReference>
<feature type="compositionally biased region" description="Low complexity" evidence="5">
    <location>
        <begin position="485"/>
        <end position="504"/>
    </location>
</feature>
<dbReference type="Proteomes" id="UP000269793">
    <property type="component" value="Chromosome VII"/>
</dbReference>
<feature type="region of interest" description="Disordered" evidence="5">
    <location>
        <begin position="285"/>
        <end position="313"/>
    </location>
</feature>
<feature type="compositionally biased region" description="Pro residues" evidence="5">
    <location>
        <begin position="635"/>
        <end position="644"/>
    </location>
</feature>
<dbReference type="Pfam" id="PF00249">
    <property type="entry name" value="Myb_DNA-binding"/>
    <property type="match status" value="1"/>
</dbReference>
<feature type="compositionally biased region" description="Low complexity" evidence="5">
    <location>
        <begin position="375"/>
        <end position="386"/>
    </location>
</feature>
<dbReference type="PROSITE" id="PS51293">
    <property type="entry name" value="SANT"/>
    <property type="match status" value="1"/>
</dbReference>
<dbReference type="PROSITE" id="PS51294">
    <property type="entry name" value="HTH_MYB"/>
    <property type="match status" value="1"/>
</dbReference>
<dbReference type="SMART" id="SM00717">
    <property type="entry name" value="SANT"/>
    <property type="match status" value="1"/>
</dbReference>
<feature type="domain" description="SANT" evidence="7">
    <location>
        <begin position="518"/>
        <end position="565"/>
    </location>
</feature>
<dbReference type="InterPro" id="IPR009057">
    <property type="entry name" value="Homeodomain-like_sf"/>
</dbReference>
<dbReference type="SUPFAM" id="SSF46689">
    <property type="entry name" value="Homeodomain-like"/>
    <property type="match status" value="1"/>
</dbReference>
<name>A0A3G2SB15_MALR7</name>
<dbReference type="GO" id="GO:0005634">
    <property type="term" value="C:nucleus"/>
    <property type="evidence" value="ECO:0007669"/>
    <property type="project" value="UniProtKB-SubCell"/>
</dbReference>
<evidence type="ECO:0000256" key="2">
    <source>
        <dbReference type="ARBA" id="ARBA00023125"/>
    </source>
</evidence>
<dbReference type="CDD" id="cd00167">
    <property type="entry name" value="SANT"/>
    <property type="match status" value="1"/>
</dbReference>
<feature type="region of interest" description="Disordered" evidence="5">
    <location>
        <begin position="331"/>
        <end position="387"/>
    </location>
</feature>
<evidence type="ECO:0000259" key="6">
    <source>
        <dbReference type="PROSITE" id="PS50090"/>
    </source>
</evidence>
<feature type="compositionally biased region" description="Low complexity" evidence="5">
    <location>
        <begin position="598"/>
        <end position="625"/>
    </location>
</feature>
<dbReference type="GO" id="GO:0003700">
    <property type="term" value="F:DNA-binding transcription factor activity"/>
    <property type="evidence" value="ECO:0007669"/>
    <property type="project" value="TreeGrafter"/>
</dbReference>
<feature type="region of interest" description="Disordered" evidence="5">
    <location>
        <begin position="457"/>
        <end position="517"/>
    </location>
</feature>
<dbReference type="EMBL" id="CP033154">
    <property type="protein sequence ID" value="AYO44612.1"/>
    <property type="molecule type" value="Genomic_DNA"/>
</dbReference>
<organism evidence="9 10">
    <name type="scientific">Malassezia restricta (strain ATCC 96810 / NBRC 103918 / CBS 7877)</name>
    <name type="common">Seborrheic dermatitis infection agent</name>
    <dbReference type="NCBI Taxonomy" id="425264"/>
    <lineage>
        <taxon>Eukaryota</taxon>
        <taxon>Fungi</taxon>
        <taxon>Dikarya</taxon>
        <taxon>Basidiomycota</taxon>
        <taxon>Ustilaginomycotina</taxon>
        <taxon>Malasseziomycetes</taxon>
        <taxon>Malasseziales</taxon>
        <taxon>Malasseziaceae</taxon>
        <taxon>Malassezia</taxon>
    </lineage>
</organism>
<keyword evidence="2 9" id="KW-0238">DNA-binding</keyword>
<protein>
    <submittedName>
        <fullName evidence="9">Myb-like DNA-binding domain protein</fullName>
    </submittedName>
</protein>
<dbReference type="GO" id="GO:0000976">
    <property type="term" value="F:transcription cis-regulatory region binding"/>
    <property type="evidence" value="ECO:0007669"/>
    <property type="project" value="TreeGrafter"/>
</dbReference>